<dbReference type="RefSeq" id="WP_338279467.1">
    <property type="nucleotide sequence ID" value="NZ_BTTX01000004.1"/>
</dbReference>
<dbReference type="InterPro" id="IPR029058">
    <property type="entry name" value="AB_hydrolase_fold"/>
</dbReference>
<comment type="caution">
    <text evidence="1">The sequence shown here is derived from an EMBL/GenBank/DDBJ whole genome shotgun (WGS) entry which is preliminary data.</text>
</comment>
<sequence>MNGYAPLANFLAAHGFVVIQPTHSLFWCSRAQDMTRILDPFDLIERAVIGLAGCLDRSWVAVIEHSLRGHTASLPSAAVQFLTWAYLRTALTGAAHPLACSNPAL</sequence>
<organism evidence="1 2">
    <name type="scientific">Corallococcus caeni</name>
    <dbReference type="NCBI Taxonomy" id="3082388"/>
    <lineage>
        <taxon>Bacteria</taxon>
        <taxon>Pseudomonadati</taxon>
        <taxon>Myxococcota</taxon>
        <taxon>Myxococcia</taxon>
        <taxon>Myxococcales</taxon>
        <taxon>Cystobacterineae</taxon>
        <taxon>Myxococcaceae</taxon>
        <taxon>Corallococcus</taxon>
    </lineage>
</organism>
<keyword evidence="2" id="KW-1185">Reference proteome</keyword>
<dbReference type="Gene3D" id="3.40.50.1820">
    <property type="entry name" value="alpha/beta hydrolase"/>
    <property type="match status" value="1"/>
</dbReference>
<accession>A0ABQ6QX92</accession>
<dbReference type="EMBL" id="BTTX01000004">
    <property type="protein sequence ID" value="GMU08665.1"/>
    <property type="molecule type" value="Genomic_DNA"/>
</dbReference>
<protein>
    <submittedName>
        <fullName evidence="1">Uncharacterized protein</fullName>
    </submittedName>
</protein>
<dbReference type="Proteomes" id="UP001342631">
    <property type="component" value="Unassembled WGS sequence"/>
</dbReference>
<proteinExistence type="predicted"/>
<evidence type="ECO:0000313" key="1">
    <source>
        <dbReference type="EMBL" id="GMU08665.1"/>
    </source>
</evidence>
<reference evidence="1 2" key="1">
    <citation type="journal article" date="2024" name="Arch. Microbiol.">
        <title>Corallococcus caeni sp. nov., a novel myxobacterium isolated from activated sludge.</title>
        <authorList>
            <person name="Tomita S."/>
            <person name="Nakai R."/>
            <person name="Kuroda K."/>
            <person name="Kurashita H."/>
            <person name="Hatamoto M."/>
            <person name="Yamaguchi T."/>
            <person name="Narihiro T."/>
        </authorList>
    </citation>
    <scope>NUCLEOTIDE SEQUENCE [LARGE SCALE GENOMIC DNA]</scope>
    <source>
        <strain evidence="1 2">NO1</strain>
    </source>
</reference>
<gene>
    <name evidence="1" type="ORF">ASNO1_49180</name>
</gene>
<evidence type="ECO:0000313" key="2">
    <source>
        <dbReference type="Proteomes" id="UP001342631"/>
    </source>
</evidence>
<name>A0ABQ6QX92_9BACT</name>